<dbReference type="RefSeq" id="XP_033379478.1">
    <property type="nucleotide sequence ID" value="XM_033526180.1"/>
</dbReference>
<evidence type="ECO:0000313" key="2">
    <source>
        <dbReference type="EMBL" id="KAF2011139.1"/>
    </source>
</evidence>
<dbReference type="AlphaFoldDB" id="A0A6A5XE12"/>
<evidence type="ECO:0000256" key="1">
    <source>
        <dbReference type="SAM" id="MobiDB-lite"/>
    </source>
</evidence>
<name>A0A6A5XE12_9PLEO</name>
<proteinExistence type="predicted"/>
<protein>
    <submittedName>
        <fullName evidence="2">Uncharacterized protein</fullName>
    </submittedName>
</protein>
<organism evidence="2 3">
    <name type="scientific">Aaosphaeria arxii CBS 175.79</name>
    <dbReference type="NCBI Taxonomy" id="1450172"/>
    <lineage>
        <taxon>Eukaryota</taxon>
        <taxon>Fungi</taxon>
        <taxon>Dikarya</taxon>
        <taxon>Ascomycota</taxon>
        <taxon>Pezizomycotina</taxon>
        <taxon>Dothideomycetes</taxon>
        <taxon>Pleosporomycetidae</taxon>
        <taxon>Pleosporales</taxon>
        <taxon>Pleosporales incertae sedis</taxon>
        <taxon>Aaosphaeria</taxon>
    </lineage>
</organism>
<accession>A0A6A5XE12</accession>
<dbReference type="EMBL" id="ML978075">
    <property type="protein sequence ID" value="KAF2011139.1"/>
    <property type="molecule type" value="Genomic_DNA"/>
</dbReference>
<reference evidence="2" key="1">
    <citation type="journal article" date="2020" name="Stud. Mycol.">
        <title>101 Dothideomycetes genomes: a test case for predicting lifestyles and emergence of pathogens.</title>
        <authorList>
            <person name="Haridas S."/>
            <person name="Albert R."/>
            <person name="Binder M."/>
            <person name="Bloem J."/>
            <person name="Labutti K."/>
            <person name="Salamov A."/>
            <person name="Andreopoulos B."/>
            <person name="Baker S."/>
            <person name="Barry K."/>
            <person name="Bills G."/>
            <person name="Bluhm B."/>
            <person name="Cannon C."/>
            <person name="Castanera R."/>
            <person name="Culley D."/>
            <person name="Daum C."/>
            <person name="Ezra D."/>
            <person name="Gonzalez J."/>
            <person name="Henrissat B."/>
            <person name="Kuo A."/>
            <person name="Liang C."/>
            <person name="Lipzen A."/>
            <person name="Lutzoni F."/>
            <person name="Magnuson J."/>
            <person name="Mondo S."/>
            <person name="Nolan M."/>
            <person name="Ohm R."/>
            <person name="Pangilinan J."/>
            <person name="Park H.-J."/>
            <person name="Ramirez L."/>
            <person name="Alfaro M."/>
            <person name="Sun H."/>
            <person name="Tritt A."/>
            <person name="Yoshinaga Y."/>
            <person name="Zwiers L.-H."/>
            <person name="Turgeon B."/>
            <person name="Goodwin S."/>
            <person name="Spatafora J."/>
            <person name="Crous P."/>
            <person name="Grigoriev I."/>
        </authorList>
    </citation>
    <scope>NUCLEOTIDE SEQUENCE</scope>
    <source>
        <strain evidence="2">CBS 175.79</strain>
    </source>
</reference>
<evidence type="ECO:0000313" key="3">
    <source>
        <dbReference type="Proteomes" id="UP000799778"/>
    </source>
</evidence>
<sequence length="282" mass="31458">MNHLLRIDTREPRHCWILEPDRESDHVVLPSYRTMLERVDGLIDVGVAVIVVDVVVVRLGTSGIQDINQPSLPNSNYPTCPRRQHLERYWRFPKGPIPRYFGHSVQTKLAESRLDSSVDTTRRWTVVEQSPTRFVVYHDMLAKQNGNDDIFLLCPAPSGSNCVAHMDILFEIVNNALQYCTAPGGGGDAVGGVRAWTMARWDDGDCDGLGSIARSLASRSTSKGREGKKQVNPHFCITEDNDDDGDDAMSSLRPSRRSSTEKLLSPSIYGVTILSSNPKYLF</sequence>
<dbReference type="GeneID" id="54283577"/>
<keyword evidence="3" id="KW-1185">Reference proteome</keyword>
<feature type="region of interest" description="Disordered" evidence="1">
    <location>
        <begin position="217"/>
        <end position="259"/>
    </location>
</feature>
<gene>
    <name evidence="2" type="ORF">BU24DRAFT_413818</name>
</gene>
<dbReference type="Proteomes" id="UP000799778">
    <property type="component" value="Unassembled WGS sequence"/>
</dbReference>